<dbReference type="Gene3D" id="3.40.50.1820">
    <property type="entry name" value="alpha/beta hydrolase"/>
    <property type="match status" value="1"/>
</dbReference>
<dbReference type="EMBL" id="BMVC01000003">
    <property type="protein sequence ID" value="GHC87185.1"/>
    <property type="molecule type" value="Genomic_DNA"/>
</dbReference>
<dbReference type="InterPro" id="IPR051601">
    <property type="entry name" value="Serine_prot/Carboxylest_S33"/>
</dbReference>
<protein>
    <submittedName>
        <fullName evidence="6">Proteinase</fullName>
    </submittedName>
</protein>
<dbReference type="PROSITE" id="PS51257">
    <property type="entry name" value="PROKAR_LIPOPROTEIN"/>
    <property type="match status" value="1"/>
</dbReference>
<dbReference type="AlphaFoldDB" id="A0A919C9H6"/>
<keyword evidence="3" id="KW-0378">Hydrolase</keyword>
<feature type="signal peptide" evidence="4">
    <location>
        <begin position="1"/>
        <end position="25"/>
    </location>
</feature>
<evidence type="ECO:0000313" key="6">
    <source>
        <dbReference type="EMBL" id="GHC87185.1"/>
    </source>
</evidence>
<name>A0A919C9H6_9ACTN</name>
<feature type="domain" description="AB hydrolase-1" evidence="5">
    <location>
        <begin position="95"/>
        <end position="476"/>
    </location>
</feature>
<feature type="chain" id="PRO_5037617645" evidence="4">
    <location>
        <begin position="26"/>
        <end position="513"/>
    </location>
</feature>
<accession>A0A919C9H6</accession>
<dbReference type="PANTHER" id="PTHR43248:SF29">
    <property type="entry name" value="TRIPEPTIDYL AMINOPEPTIDASE"/>
    <property type="match status" value="1"/>
</dbReference>
<dbReference type="SUPFAM" id="SSF53474">
    <property type="entry name" value="alpha/beta-Hydrolases"/>
    <property type="match status" value="1"/>
</dbReference>
<reference evidence="6" key="1">
    <citation type="journal article" date="2014" name="Int. J. Syst. Evol. Microbiol.">
        <title>Complete genome sequence of Corynebacterium casei LMG S-19264T (=DSM 44701T), isolated from a smear-ripened cheese.</title>
        <authorList>
            <consortium name="US DOE Joint Genome Institute (JGI-PGF)"/>
            <person name="Walter F."/>
            <person name="Albersmeier A."/>
            <person name="Kalinowski J."/>
            <person name="Ruckert C."/>
        </authorList>
    </citation>
    <scope>NUCLEOTIDE SEQUENCE</scope>
    <source>
        <strain evidence="6">JCM 4637</strain>
    </source>
</reference>
<dbReference type="InterPro" id="IPR000073">
    <property type="entry name" value="AB_hydrolase_1"/>
</dbReference>
<sequence length="513" mass="53681">MRLAPALTLSTLLLTTACGTSTSTAPEARPADLTAFHTQKPDWTPCPGNGPATPPPGFLCTTIKVPLDYSAPDGDTLGLFVTRRPATDRAHRLGALFVNPGGPGSPASPYAYGAPETFSPEVAARYDLVGVDPRGVGDSKPLPPCLDAKAMNAYTAIDTTPDDAVEADRLRASARAFAEGCGKSAGKLLPYVGTLDVARDMDVVRRVLGEEKLHYFGLSYGTLIGQVYAERFPASVGRMVLDSNVDPALPLGSLLAQQSASIEQTFTAYLNSCSTRPTCHLPKKSADAWKKIDGLLADLDATPIRSLPGRTLTDSDARLAAMAVTYAPSVWPMFDGALERAFQGDGSQLQILADAANGRTADGKDPEAGSAHLAVNCADHGEFRTPEQFAAAAQEARTTAPHFGPANVNSSLPCAYWPAESSAKAHPVTAPGTPPLLVIGNTDDQATPIRWSRDVAARLANARLVTNEASGHGAYHRKAGPCLTGAVDTYLLTGTAPGARTTTCPAPSVKARP</sequence>
<dbReference type="RefSeq" id="WP_189823043.1">
    <property type="nucleotide sequence ID" value="NZ_BMVC01000003.1"/>
</dbReference>
<evidence type="ECO:0000256" key="2">
    <source>
        <dbReference type="ARBA" id="ARBA00022729"/>
    </source>
</evidence>
<dbReference type="Pfam" id="PF00561">
    <property type="entry name" value="Abhydrolase_1"/>
    <property type="match status" value="1"/>
</dbReference>
<dbReference type="InterPro" id="IPR029058">
    <property type="entry name" value="AB_hydrolase_fold"/>
</dbReference>
<evidence type="ECO:0000259" key="5">
    <source>
        <dbReference type="Pfam" id="PF00561"/>
    </source>
</evidence>
<comment type="caution">
    <text evidence="6">The sequence shown here is derived from an EMBL/GenBank/DDBJ whole genome shotgun (WGS) entry which is preliminary data.</text>
</comment>
<evidence type="ECO:0000256" key="1">
    <source>
        <dbReference type="ARBA" id="ARBA00010088"/>
    </source>
</evidence>
<comment type="similarity">
    <text evidence="1">Belongs to the peptidase S33 family.</text>
</comment>
<proteinExistence type="inferred from homology"/>
<keyword evidence="2 4" id="KW-0732">Signal</keyword>
<organism evidence="6 7">
    <name type="scientific">Streptomyces finlayi</name>
    <dbReference type="NCBI Taxonomy" id="67296"/>
    <lineage>
        <taxon>Bacteria</taxon>
        <taxon>Bacillati</taxon>
        <taxon>Actinomycetota</taxon>
        <taxon>Actinomycetes</taxon>
        <taxon>Kitasatosporales</taxon>
        <taxon>Streptomycetaceae</taxon>
        <taxon>Streptomyces</taxon>
    </lineage>
</organism>
<reference evidence="6" key="2">
    <citation type="submission" date="2020-09" db="EMBL/GenBank/DDBJ databases">
        <authorList>
            <person name="Sun Q."/>
            <person name="Ohkuma M."/>
        </authorList>
    </citation>
    <scope>NUCLEOTIDE SEQUENCE</scope>
    <source>
        <strain evidence="6">JCM 4637</strain>
    </source>
</reference>
<dbReference type="PANTHER" id="PTHR43248">
    <property type="entry name" value="2-SUCCINYL-6-HYDROXY-2,4-CYCLOHEXADIENE-1-CARBOXYLATE SYNTHASE"/>
    <property type="match status" value="1"/>
</dbReference>
<evidence type="ECO:0000256" key="4">
    <source>
        <dbReference type="SAM" id="SignalP"/>
    </source>
</evidence>
<dbReference type="Proteomes" id="UP000638353">
    <property type="component" value="Unassembled WGS sequence"/>
</dbReference>
<gene>
    <name evidence="6" type="ORF">GCM10010334_18800</name>
</gene>
<evidence type="ECO:0000313" key="7">
    <source>
        <dbReference type="Proteomes" id="UP000638353"/>
    </source>
</evidence>
<evidence type="ECO:0000256" key="3">
    <source>
        <dbReference type="ARBA" id="ARBA00022801"/>
    </source>
</evidence>
<dbReference type="GO" id="GO:0016787">
    <property type="term" value="F:hydrolase activity"/>
    <property type="evidence" value="ECO:0007669"/>
    <property type="project" value="UniProtKB-KW"/>
</dbReference>